<dbReference type="AlphaFoldDB" id="A0A7W7Y956"/>
<dbReference type="Proteomes" id="UP000590740">
    <property type="component" value="Unassembled WGS sequence"/>
</dbReference>
<name>A0A7W7Y956_9BACT</name>
<evidence type="ECO:0000313" key="1">
    <source>
        <dbReference type="EMBL" id="MBB5031927.1"/>
    </source>
</evidence>
<protein>
    <submittedName>
        <fullName evidence="1">Uncharacterized protein</fullName>
    </submittedName>
</protein>
<organism evidence="1 2">
    <name type="scientific">Prosthecobacter vanneervenii</name>
    <dbReference type="NCBI Taxonomy" id="48466"/>
    <lineage>
        <taxon>Bacteria</taxon>
        <taxon>Pseudomonadati</taxon>
        <taxon>Verrucomicrobiota</taxon>
        <taxon>Verrucomicrobiia</taxon>
        <taxon>Verrucomicrobiales</taxon>
        <taxon>Verrucomicrobiaceae</taxon>
        <taxon>Prosthecobacter</taxon>
    </lineage>
</organism>
<dbReference type="EMBL" id="JACHIG010000002">
    <property type="protein sequence ID" value="MBB5031927.1"/>
    <property type="molecule type" value="Genomic_DNA"/>
</dbReference>
<sequence length="222" mass="24627">MKTLGSLLLLSWVFLLAEPGWAKEVSLEALLLSASPEQTLNLKGDLETELNRILSALPSAEAAFFSAKVEWSAAARKTLAASETPLVLSKDSPLIVSIQHLCELYICKTRLRDGRLQIRSVMEDAEFESREYRMSPALIAFILGEPLREGADLSEAIQKGALFKKMDQRLEAMGLRLMDGDKDGSRLVLQGESSAHDRFQAQITLLIGKVLEADLDQRTIRK</sequence>
<comment type="caution">
    <text evidence="1">The sequence shown here is derived from an EMBL/GenBank/DDBJ whole genome shotgun (WGS) entry which is preliminary data.</text>
</comment>
<proteinExistence type="predicted"/>
<gene>
    <name evidence="1" type="ORF">HNQ65_001495</name>
</gene>
<evidence type="ECO:0000313" key="2">
    <source>
        <dbReference type="Proteomes" id="UP000590740"/>
    </source>
</evidence>
<accession>A0A7W7Y956</accession>
<reference evidence="1 2" key="1">
    <citation type="submission" date="2020-08" db="EMBL/GenBank/DDBJ databases">
        <title>Genomic Encyclopedia of Type Strains, Phase IV (KMG-IV): sequencing the most valuable type-strain genomes for metagenomic binning, comparative biology and taxonomic classification.</title>
        <authorList>
            <person name="Goeker M."/>
        </authorList>
    </citation>
    <scope>NUCLEOTIDE SEQUENCE [LARGE SCALE GENOMIC DNA]</scope>
    <source>
        <strain evidence="1 2">DSM 12252</strain>
    </source>
</reference>
<keyword evidence="2" id="KW-1185">Reference proteome</keyword>
<dbReference type="RefSeq" id="WP_184338852.1">
    <property type="nucleotide sequence ID" value="NZ_JACHIG010000002.1"/>
</dbReference>